<gene>
    <name evidence="2" type="ORF">C8Q71DRAFT_885363</name>
</gene>
<dbReference type="PANTHER" id="PTHR15696:SF0">
    <property type="entry name" value="TELOMERASE-BINDING PROTEIN EST1A"/>
    <property type="match status" value="1"/>
</dbReference>
<dbReference type="PANTHER" id="PTHR15696">
    <property type="entry name" value="SMG-7 SUPPRESSOR WITH MORPHOLOGICAL EFFECT ON GENITALIA PROTEIN 7"/>
    <property type="match status" value="1"/>
</dbReference>
<dbReference type="Gene3D" id="1.25.40.10">
    <property type="entry name" value="Tetratricopeptide repeat domain"/>
    <property type="match status" value="1"/>
</dbReference>
<organism evidence="2 3">
    <name type="scientific">Rhodofomes roseus</name>
    <dbReference type="NCBI Taxonomy" id="34475"/>
    <lineage>
        <taxon>Eukaryota</taxon>
        <taxon>Fungi</taxon>
        <taxon>Dikarya</taxon>
        <taxon>Basidiomycota</taxon>
        <taxon>Agaricomycotina</taxon>
        <taxon>Agaricomycetes</taxon>
        <taxon>Polyporales</taxon>
        <taxon>Rhodofomes</taxon>
    </lineage>
</organism>
<feature type="non-terminal residue" evidence="2">
    <location>
        <position position="1007"/>
    </location>
</feature>
<protein>
    <recommendedName>
        <fullName evidence="4">DNA/RNA-binding domain-containing protein</fullName>
    </recommendedName>
</protein>
<evidence type="ECO:0000256" key="1">
    <source>
        <dbReference type="SAM" id="MobiDB-lite"/>
    </source>
</evidence>
<feature type="region of interest" description="Disordered" evidence="1">
    <location>
        <begin position="214"/>
        <end position="244"/>
    </location>
</feature>
<feature type="region of interest" description="Disordered" evidence="1">
    <location>
        <begin position="1"/>
        <end position="149"/>
    </location>
</feature>
<evidence type="ECO:0008006" key="4">
    <source>
        <dbReference type="Google" id="ProtNLM"/>
    </source>
</evidence>
<dbReference type="InterPro" id="IPR011990">
    <property type="entry name" value="TPR-like_helical_dom_sf"/>
</dbReference>
<dbReference type="Proteomes" id="UP000814176">
    <property type="component" value="Unassembled WGS sequence"/>
</dbReference>
<feature type="region of interest" description="Disordered" evidence="1">
    <location>
        <begin position="462"/>
        <end position="508"/>
    </location>
</feature>
<feature type="compositionally biased region" description="Low complexity" evidence="1">
    <location>
        <begin position="188"/>
        <end position="197"/>
    </location>
</feature>
<keyword evidence="3" id="KW-1185">Reference proteome</keyword>
<dbReference type="GeneID" id="72009276"/>
<feature type="compositionally biased region" description="Polar residues" evidence="1">
    <location>
        <begin position="465"/>
        <end position="474"/>
    </location>
</feature>
<feature type="compositionally biased region" description="Polar residues" evidence="1">
    <location>
        <begin position="214"/>
        <end position="224"/>
    </location>
</feature>
<feature type="compositionally biased region" description="Low complexity" evidence="1">
    <location>
        <begin position="21"/>
        <end position="31"/>
    </location>
</feature>
<feature type="compositionally biased region" description="Low complexity" evidence="1">
    <location>
        <begin position="69"/>
        <end position="94"/>
    </location>
</feature>
<feature type="compositionally biased region" description="Low complexity" evidence="1">
    <location>
        <begin position="164"/>
        <end position="176"/>
    </location>
</feature>
<feature type="non-terminal residue" evidence="2">
    <location>
        <position position="1"/>
    </location>
</feature>
<feature type="region of interest" description="Disordered" evidence="1">
    <location>
        <begin position="974"/>
        <end position="1007"/>
    </location>
</feature>
<sequence>ALAAQRNLASQPAELPFPHARSSSTPRPTRTSSRRLHALPYPNPSIVFNETSPPATEADAGDFSQHLKLTATSSPLSATTRKPAAAGPSSGSPGKLYNRNSGIPRAATLTAEPEAIPDAAPSSYALRGPAPHGPRQAPPQSWAAPESHRQLFDHRKDDPVRFLARPQAPPNAAANRPHVDRPTPTPKSSGDYASASSTSSASYAHSTLSSNFTLSSATTDSSAPSGLFENPNARRSEDSSSSTNAFSMQLKKLYRGITALEQKILGEQRDKDADDEGNRNTQTVGILIKGRPGSVGGLAGGAKVRGGEDDMEKWKRLLVDHKELAEKVQNLLTLTLAPTVPASLRNIPTKYNLIARLWAHAFHRLLESLRQAASPPNNSHAALEYLQDFIYYAYTFYCALLEERNLSDFRSGWVEALGDLSRYQMAYCALVEKQQTVTATTLLSAPAPSPMTLLTKSMAPGADSQIGTQCPSTPNGGGSSDRAELRAPAAPEVHARIDDSPPPSPGRAARLVLEVPSVGLAAARAMELVPEKEHWRQIAREWYAKGLAGTPGAGKLHHHIGLLCREGDGSGEELRGMYHFVKSMITVHPYSTSREAILQIWSPAAQTRRQGPDAGVADLYIILHGMLFTHIQMDDFRGVLDRFDEKLNIEGGAVVEERDWIMMAVINLGAILEYGRPTAVLRRVAGIGGRDGVSARAGVSPAMAASSAGKVKLMAKKAEDDGRKMDVDDEGAAPRKADRKLDAMSMSPALSEAGASTGPEVPPSLKLGMQFAFSMLAHALRKPMRKSSPFARSTLNPYITILLTFLATAVKDAQALAVLEQFIPWADLAVFLTAIPRRVTYREQQKERSDSAVLLTSGCKPLPEDWCLRGLGWGGKRVYPMGFWGKEANVEDRNVEVEVLDKSEGGDQLDGIIEDEREENEAANELGKRWIRVARAGLKIAKHVGGFAYYPAANEEQRGQWKVEGVLAAKVAQWQEEEKREREEEERRLRGRRWDEDSMDADDDGLA</sequence>
<feature type="region of interest" description="Disordered" evidence="1">
    <location>
        <begin position="717"/>
        <end position="739"/>
    </location>
</feature>
<comment type="caution">
    <text evidence="2">The sequence shown here is derived from an EMBL/GenBank/DDBJ whole genome shotgun (WGS) entry which is preliminary data.</text>
</comment>
<reference evidence="2 3" key="1">
    <citation type="journal article" date="2021" name="Environ. Microbiol.">
        <title>Gene family expansions and transcriptome signatures uncover fungal adaptations to wood decay.</title>
        <authorList>
            <person name="Hage H."/>
            <person name="Miyauchi S."/>
            <person name="Viragh M."/>
            <person name="Drula E."/>
            <person name="Min B."/>
            <person name="Chaduli D."/>
            <person name="Navarro D."/>
            <person name="Favel A."/>
            <person name="Norest M."/>
            <person name="Lesage-Meessen L."/>
            <person name="Balint B."/>
            <person name="Merenyi Z."/>
            <person name="de Eugenio L."/>
            <person name="Morin E."/>
            <person name="Martinez A.T."/>
            <person name="Baldrian P."/>
            <person name="Stursova M."/>
            <person name="Martinez M.J."/>
            <person name="Novotny C."/>
            <person name="Magnuson J.K."/>
            <person name="Spatafora J.W."/>
            <person name="Maurice S."/>
            <person name="Pangilinan J."/>
            <person name="Andreopoulos W."/>
            <person name="LaButti K."/>
            <person name="Hundley H."/>
            <person name="Na H."/>
            <person name="Kuo A."/>
            <person name="Barry K."/>
            <person name="Lipzen A."/>
            <person name="Henrissat B."/>
            <person name="Riley R."/>
            <person name="Ahrendt S."/>
            <person name="Nagy L.G."/>
            <person name="Grigoriev I.V."/>
            <person name="Martin F."/>
            <person name="Rosso M.N."/>
        </authorList>
    </citation>
    <scope>NUCLEOTIDE SEQUENCE [LARGE SCALE GENOMIC DNA]</scope>
    <source>
        <strain evidence="2 3">CIRM-BRFM 1785</strain>
    </source>
</reference>
<evidence type="ECO:0000313" key="2">
    <source>
        <dbReference type="EMBL" id="KAH9841908.1"/>
    </source>
</evidence>
<dbReference type="InterPro" id="IPR045153">
    <property type="entry name" value="Est1/Ebs1-like"/>
</dbReference>
<dbReference type="SUPFAM" id="SSF48452">
    <property type="entry name" value="TPR-like"/>
    <property type="match status" value="1"/>
</dbReference>
<proteinExistence type="predicted"/>
<feature type="compositionally biased region" description="Basic and acidic residues" evidence="1">
    <location>
        <begin position="976"/>
        <end position="996"/>
    </location>
</feature>
<dbReference type="RefSeq" id="XP_047783207.1">
    <property type="nucleotide sequence ID" value="XM_047928544.1"/>
</dbReference>
<feature type="region of interest" description="Disordered" evidence="1">
    <location>
        <begin position="162"/>
        <end position="197"/>
    </location>
</feature>
<dbReference type="EMBL" id="JADCUA010000003">
    <property type="protein sequence ID" value="KAH9841908.1"/>
    <property type="molecule type" value="Genomic_DNA"/>
</dbReference>
<feature type="compositionally biased region" description="Acidic residues" evidence="1">
    <location>
        <begin position="997"/>
        <end position="1007"/>
    </location>
</feature>
<name>A0ABQ8KSW6_9APHY</name>
<accession>A0ABQ8KSW6</accession>
<evidence type="ECO:0000313" key="3">
    <source>
        <dbReference type="Proteomes" id="UP000814176"/>
    </source>
</evidence>